<dbReference type="Pfam" id="PF00364">
    <property type="entry name" value="Biotin_lipoyl"/>
    <property type="match status" value="1"/>
</dbReference>
<evidence type="ECO:0000256" key="4">
    <source>
        <dbReference type="ARBA" id="ARBA00022598"/>
    </source>
</evidence>
<dbReference type="eggNOG" id="KOG0369">
    <property type="taxonomic scope" value="Eukaryota"/>
</dbReference>
<evidence type="ECO:0000313" key="19">
    <source>
        <dbReference type="EMBL" id="EMR08876.1"/>
    </source>
</evidence>
<dbReference type="SUPFAM" id="SSF51569">
    <property type="entry name" value="Aldolase"/>
    <property type="match status" value="1"/>
</dbReference>
<evidence type="ECO:0000259" key="16">
    <source>
        <dbReference type="PROSITE" id="PS50975"/>
    </source>
</evidence>
<evidence type="ECO:0000256" key="10">
    <source>
        <dbReference type="PIRNR" id="PIRNR001594"/>
    </source>
</evidence>
<dbReference type="Gene3D" id="3.20.20.70">
    <property type="entry name" value="Aldolase class I"/>
    <property type="match status" value="1"/>
</dbReference>
<dbReference type="PROSITE" id="PS50968">
    <property type="entry name" value="BIOTINYL_LIPOYL"/>
    <property type="match status" value="1"/>
</dbReference>
<evidence type="ECO:0000259" key="17">
    <source>
        <dbReference type="PROSITE" id="PS50979"/>
    </source>
</evidence>
<dbReference type="Gene3D" id="3.30.470.20">
    <property type="entry name" value="ATP-grasp fold, B domain"/>
    <property type="match status" value="1"/>
</dbReference>
<comment type="catalytic activity">
    <reaction evidence="9 10">
        <text>hydrogencarbonate + pyruvate + ATP = oxaloacetate + ADP + phosphate + H(+)</text>
        <dbReference type="Rhea" id="RHEA:20844"/>
        <dbReference type="ChEBI" id="CHEBI:15361"/>
        <dbReference type="ChEBI" id="CHEBI:15378"/>
        <dbReference type="ChEBI" id="CHEBI:16452"/>
        <dbReference type="ChEBI" id="CHEBI:17544"/>
        <dbReference type="ChEBI" id="CHEBI:30616"/>
        <dbReference type="ChEBI" id="CHEBI:43474"/>
        <dbReference type="ChEBI" id="CHEBI:456216"/>
        <dbReference type="EC" id="6.4.1.1"/>
    </reaction>
</comment>
<dbReference type="CDD" id="cd06850">
    <property type="entry name" value="biotinyl_domain"/>
    <property type="match status" value="1"/>
</dbReference>
<accession>M7NP45</accession>
<keyword evidence="6 10" id="KW-0547">Nucleotide-binding</keyword>
<dbReference type="GO" id="GO:0004736">
    <property type="term" value="F:pyruvate carboxylase activity"/>
    <property type="evidence" value="ECO:0007669"/>
    <property type="project" value="UniProtKB-EC"/>
</dbReference>
<feature type="binding site" description="via carbamate group" evidence="13">
    <location>
        <position position="744"/>
    </location>
    <ligand>
        <name>Mn(2+)</name>
        <dbReference type="ChEBI" id="CHEBI:29035"/>
    </ligand>
</feature>
<evidence type="ECO:0000256" key="1">
    <source>
        <dbReference type="ARBA" id="ARBA00001953"/>
    </source>
</evidence>
<dbReference type="InterPro" id="IPR003379">
    <property type="entry name" value="Carboxylase_cons_dom"/>
</dbReference>
<dbReference type="InterPro" id="IPR016185">
    <property type="entry name" value="PreATP-grasp_dom_sf"/>
</dbReference>
<evidence type="ECO:0000256" key="3">
    <source>
        <dbReference type="ARBA" id="ARBA00013057"/>
    </source>
</evidence>
<keyword evidence="8 10" id="KW-0092">Biotin</keyword>
<dbReference type="InterPro" id="IPR011054">
    <property type="entry name" value="Rudment_hybrid_motif"/>
</dbReference>
<dbReference type="FunFam" id="3.30.470.20:FF:000012">
    <property type="entry name" value="Pyruvate carboxylase"/>
    <property type="match status" value="1"/>
</dbReference>
<feature type="binding site" evidence="12">
    <location>
        <position position="648"/>
    </location>
    <ligand>
        <name>substrate</name>
    </ligand>
</feature>
<feature type="binding site" evidence="13">
    <location>
        <position position="576"/>
    </location>
    <ligand>
        <name>Mn(2+)</name>
        <dbReference type="ChEBI" id="CHEBI:29035"/>
    </ligand>
</feature>
<dbReference type="NCBIfam" id="NF006761">
    <property type="entry name" value="PRK09282.1"/>
    <property type="match status" value="1"/>
</dbReference>
<dbReference type="PROSITE" id="PS50979">
    <property type="entry name" value="BC"/>
    <property type="match status" value="1"/>
</dbReference>
<dbReference type="VEuPathDB" id="FungiDB:PNEG_02661"/>
<evidence type="ECO:0000256" key="14">
    <source>
        <dbReference type="PIRSR" id="PIRSR001594-4"/>
    </source>
</evidence>
<evidence type="ECO:0000256" key="7">
    <source>
        <dbReference type="ARBA" id="ARBA00022840"/>
    </source>
</evidence>
<dbReference type="CDD" id="cd07937">
    <property type="entry name" value="DRE_TIM_PC_TC_5S"/>
    <property type="match status" value="1"/>
</dbReference>
<dbReference type="HOGENOM" id="CLU_000395_0_1_1"/>
<keyword evidence="4 10" id="KW-0436">Ligase</keyword>
<dbReference type="OrthoDB" id="196847at2759"/>
<keyword evidence="7 10" id="KW-0067">ATP-binding</keyword>
<dbReference type="Pfam" id="PF00682">
    <property type="entry name" value="HMGL-like"/>
    <property type="match status" value="1"/>
</dbReference>
<feature type="domain" description="ATP-grasp" evidence="16">
    <location>
        <begin position="150"/>
        <end position="347"/>
    </location>
</feature>
<dbReference type="Pfam" id="PF02785">
    <property type="entry name" value="Biotin_carb_C"/>
    <property type="match status" value="1"/>
</dbReference>
<dbReference type="InterPro" id="IPR011764">
    <property type="entry name" value="Biotin_carboxylation_dom"/>
</dbReference>
<feature type="binding site" evidence="12">
    <location>
        <position position="146"/>
    </location>
    <ligand>
        <name>ATP</name>
        <dbReference type="ChEBI" id="CHEBI:30616"/>
    </ligand>
</feature>
<dbReference type="GeneID" id="19896352"/>
<comment type="function">
    <text evidence="2">Pyruvate carboxylase catalyzes a 2-step reaction, involving the ATP-dependent carboxylation of the covalently attached biotin in the first step and the transfer of the carboxyl group to pyruvate in the second.</text>
</comment>
<dbReference type="NCBIfam" id="TIGR01235">
    <property type="entry name" value="pyruv_carbox"/>
    <property type="match status" value="1"/>
</dbReference>
<dbReference type="AlphaFoldDB" id="M7NP45"/>
<evidence type="ECO:0000313" key="20">
    <source>
        <dbReference type="Proteomes" id="UP000011958"/>
    </source>
</evidence>
<feature type="binding site" evidence="13">
    <location>
        <position position="776"/>
    </location>
    <ligand>
        <name>Mn(2+)</name>
        <dbReference type="ChEBI" id="CHEBI:29035"/>
    </ligand>
</feature>
<dbReference type="SUPFAM" id="SSF51246">
    <property type="entry name" value="Rudiment single hybrid motif"/>
    <property type="match status" value="1"/>
</dbReference>
<feature type="domain" description="Lipoyl-binding" evidence="15">
    <location>
        <begin position="1097"/>
        <end position="1179"/>
    </location>
</feature>
<dbReference type="GO" id="GO:0005524">
    <property type="term" value="F:ATP binding"/>
    <property type="evidence" value="ECO:0007669"/>
    <property type="project" value="UniProtKB-UniRule"/>
</dbReference>
<sequence>MLIDKNIIYNKYFDSNGIIKRSGVDAEDKLKLLVANRSEIATRIFRTAHELSISTLAIYSYEDRFSIHRQKADESCMIGKIGQYTPVSAYLAIDKIIEISKNRGVHMIHPGYGFLSENSEFARKVEEAGIIFIGPTPDVINVLGDKIRARKIAMEHNIPVIPGTYNPISTVKEALEFTKEYGFPVLIKAACGGGGRGIRVLYNEDLFEDYINRAISEAEGAFGNGSIFIEKYLDRAKHIEVQILADNVGNIVHLFERDCSVQRRYQKIVEVAPAKDLDLNVRNAILNDAIKLAKAINYTNAGTVEFLVDFQGKHYFIEVNTRIQVEHTITEEITGIDIVSAQIQIALGATLPQIGLSQDSIYPRGYAIQCRIIAEDPESDFRPEIGKIEAYYPPGGNGVRLDEGNVFAGAFVSPYYDSLLLKCSCNGHTYEIARRKMLQALKEFRIYGIKTNIPFLLRLLNDDIFILGKCWTTFINDTSLFPISSVGNKIQNLLLYIGDVIVNESYIEGQNGEPKLKDEIIFPILKNLENPNETIDITKPCSEGWRKIIIEKGPGEFSRQVRAYPGCLVMDTTWRDAHQSLLATRIRTIDILNIAPHTSYALKNAFSLECWGGATFDVALRFLHENPWDRLRKLRKLVPNIPFQMLLRGSNGLAYSNLPDNAIYFFCKQAKENGIDIFRIFDALNNLENIALGIDAVKKAGGVIEAAICYTGDILNFKKKYDYNYYMSLVDKVVSMGIHILAIKDMAGLLKPQSAKLLVGSIRKKYPDLPIHIHTHDSAGTGVVSMLACAEAGADVIDLCSNSMSGMTSQPSISAFLASVENTPFETGLSAQHVRNIDAYWEQIRLLYSPFDFDLKGPETDIYEHEIPGGQLSNLKFQTAKLNLVSQWEATKKSYIEANFLLGDIIKVTPTSKVVGDLALFMVQNNLTYSDVIEKAEKLDFPASVLDFFQGLMGEPYGGFPEPLRTNVLKNKREKIFGRAGKLLEPIDFTKIRSELISKYGTIDDTDIATYIQFPKVYDEYQKFVKKYGDISILPTYYVMAKPEFGKEFQIEVEGQIHIIKLLAIGPVLKETGSCDVFFELNGQIYPITVTDKKSALKTISRPKADLSKQGDIAAPMSGIVLEIHVQCNSFVKKGDVVAVLSAVKMEIIISSPISGRVDKIMVHQGDIINAGDLIVTIANH</sequence>
<comment type="function">
    <text evidence="10">Catalyzes a 2-step reaction, involving the ATP-dependent carboxylation of the covalently attached biotin in the first step and the transfer of the carboxyl group to pyruvate in the second.</text>
</comment>
<dbReference type="SUPFAM" id="SSF89000">
    <property type="entry name" value="post-HMGL domain-like"/>
    <property type="match status" value="1"/>
</dbReference>
<dbReference type="InterPro" id="IPR000891">
    <property type="entry name" value="PYR_CT"/>
</dbReference>
<comment type="caution">
    <text evidence="19">The sequence shown here is derived from an EMBL/GenBank/DDBJ whole genome shotgun (WGS) entry which is preliminary data.</text>
</comment>
<dbReference type="PROSITE" id="PS00867">
    <property type="entry name" value="CPSASE_2"/>
    <property type="match status" value="1"/>
</dbReference>
<feature type="modified residue" description="N6-carboxylysine" evidence="14">
    <location>
        <position position="744"/>
    </location>
</feature>
<dbReference type="InterPro" id="IPR055268">
    <property type="entry name" value="PCB-like"/>
</dbReference>
<dbReference type="FunFam" id="3.40.50.20:FF:000010">
    <property type="entry name" value="Propionyl-CoA carboxylase subunit alpha"/>
    <property type="match status" value="1"/>
</dbReference>
<evidence type="ECO:0000256" key="5">
    <source>
        <dbReference type="ARBA" id="ARBA00022723"/>
    </source>
</evidence>
<dbReference type="OMA" id="AEACICY"/>
<dbReference type="Pfam" id="PF00289">
    <property type="entry name" value="Biotin_carb_N"/>
    <property type="match status" value="1"/>
</dbReference>
<evidence type="ECO:0000256" key="2">
    <source>
        <dbReference type="ARBA" id="ARBA00002380"/>
    </source>
</evidence>
<evidence type="ECO:0000256" key="13">
    <source>
        <dbReference type="PIRSR" id="PIRSR001594-3"/>
    </source>
</evidence>
<dbReference type="PROSITE" id="PS00866">
    <property type="entry name" value="CPSASE_1"/>
    <property type="match status" value="1"/>
</dbReference>
<name>M7NP45_PNEMU</name>
<dbReference type="STRING" id="1069680.M7NP45"/>
<dbReference type="NCBIfam" id="NF009554">
    <property type="entry name" value="PRK12999.1"/>
    <property type="match status" value="1"/>
</dbReference>
<evidence type="ECO:0000259" key="15">
    <source>
        <dbReference type="PROSITE" id="PS50968"/>
    </source>
</evidence>
<dbReference type="InterPro" id="IPR005479">
    <property type="entry name" value="CPAse_ATP-bd"/>
</dbReference>
<dbReference type="Gene3D" id="2.40.50.100">
    <property type="match status" value="1"/>
</dbReference>
<dbReference type="GO" id="GO:0006094">
    <property type="term" value="P:gluconeogenesis"/>
    <property type="evidence" value="ECO:0007669"/>
    <property type="project" value="InterPro"/>
</dbReference>
<dbReference type="Pfam" id="PF02786">
    <property type="entry name" value="CPSase_L_D2"/>
    <property type="match status" value="1"/>
</dbReference>
<organism evidence="19 20">
    <name type="scientific">Pneumocystis murina (strain B123)</name>
    <name type="common">Mouse pneumocystis pneumonia agent</name>
    <name type="synonym">Pneumocystis carinii f. sp. muris</name>
    <dbReference type="NCBI Taxonomy" id="1069680"/>
    <lineage>
        <taxon>Eukaryota</taxon>
        <taxon>Fungi</taxon>
        <taxon>Dikarya</taxon>
        <taxon>Ascomycota</taxon>
        <taxon>Taphrinomycotina</taxon>
        <taxon>Pneumocystomycetes</taxon>
        <taxon>Pneumocystaceae</taxon>
        <taxon>Pneumocystis</taxon>
    </lineage>
</organism>
<feature type="binding site" evidence="13">
    <location>
        <position position="774"/>
    </location>
    <ligand>
        <name>Mn(2+)</name>
        <dbReference type="ChEBI" id="CHEBI:29035"/>
    </ligand>
</feature>
<dbReference type="PIRSF" id="PIRSF001594">
    <property type="entry name" value="Pyruv_carbox"/>
    <property type="match status" value="1"/>
</dbReference>
<reference evidence="20" key="1">
    <citation type="journal article" date="2016" name="Nat. Commun.">
        <title>Genome analysis of three Pneumocystis species reveals adaptation mechanisms to life exclusively in mammalian hosts.</title>
        <authorList>
            <person name="Ma L."/>
            <person name="Chen Z."/>
            <person name="Huang D.W."/>
            <person name="Kutty G."/>
            <person name="Ishihara M."/>
            <person name="Wang H."/>
            <person name="Abouelleil A."/>
            <person name="Bishop L."/>
            <person name="Davey E."/>
            <person name="Deng R."/>
            <person name="Deng X."/>
            <person name="Fan L."/>
            <person name="Fantoni G."/>
            <person name="Fitzgerald M."/>
            <person name="Gogineni E."/>
            <person name="Goldberg J.M."/>
            <person name="Handley G."/>
            <person name="Hu X."/>
            <person name="Huber C."/>
            <person name="Jiao X."/>
            <person name="Jones K."/>
            <person name="Levin J.Z."/>
            <person name="Liu Y."/>
            <person name="Macdonald P."/>
            <person name="Melnikov A."/>
            <person name="Raley C."/>
            <person name="Sassi M."/>
            <person name="Sherman B.T."/>
            <person name="Song X."/>
            <person name="Sykes S."/>
            <person name="Tran B."/>
            <person name="Walsh L."/>
            <person name="Xia Y."/>
            <person name="Yang J."/>
            <person name="Young S."/>
            <person name="Zeng Q."/>
            <person name="Zheng X."/>
            <person name="Stephens R."/>
            <person name="Nusbaum C."/>
            <person name="Birren B.W."/>
            <person name="Azadi P."/>
            <person name="Lempicki R.A."/>
            <person name="Cuomo C.A."/>
            <person name="Kovacs J.A."/>
        </authorList>
    </citation>
    <scope>NUCLEOTIDE SEQUENCE [LARGE SCALE GENOMIC DNA]</scope>
    <source>
        <strain evidence="20">B123</strain>
    </source>
</reference>
<dbReference type="SUPFAM" id="SSF52440">
    <property type="entry name" value="PreATP-grasp domain"/>
    <property type="match status" value="1"/>
</dbReference>
<dbReference type="GO" id="GO:0005737">
    <property type="term" value="C:cytoplasm"/>
    <property type="evidence" value="ECO:0007669"/>
    <property type="project" value="TreeGrafter"/>
</dbReference>
<dbReference type="InterPro" id="IPR005482">
    <property type="entry name" value="Biotin_COase_C"/>
</dbReference>
<dbReference type="FunFam" id="3.20.20.70:FF:000033">
    <property type="entry name" value="Pyruvate carboxylase"/>
    <property type="match status" value="1"/>
</dbReference>
<keyword evidence="20" id="KW-1185">Reference proteome</keyword>
<evidence type="ECO:0000259" key="18">
    <source>
        <dbReference type="PROSITE" id="PS50991"/>
    </source>
</evidence>
<keyword evidence="19" id="KW-0670">Pyruvate</keyword>
<proteinExistence type="predicted"/>
<dbReference type="SUPFAM" id="SSF51230">
    <property type="entry name" value="Single hybrid motif"/>
    <property type="match status" value="1"/>
</dbReference>
<dbReference type="PROSITE" id="PS50991">
    <property type="entry name" value="PYR_CT"/>
    <property type="match status" value="1"/>
</dbReference>
<dbReference type="InterPro" id="IPR005481">
    <property type="entry name" value="BC-like_N"/>
</dbReference>
<dbReference type="InterPro" id="IPR011053">
    <property type="entry name" value="Single_hybrid_motif"/>
</dbReference>
<dbReference type="InterPro" id="IPR011761">
    <property type="entry name" value="ATP-grasp"/>
</dbReference>
<feature type="binding site" evidence="12">
    <location>
        <position position="909"/>
    </location>
    <ligand>
        <name>substrate</name>
    </ligand>
</feature>
<dbReference type="EC" id="6.4.1.1" evidence="3 10"/>
<feature type="modified residue" description="N6-biotinyllysine" evidence="14">
    <location>
        <position position="1145"/>
    </location>
</feature>
<evidence type="ECO:0000256" key="6">
    <source>
        <dbReference type="ARBA" id="ARBA00022741"/>
    </source>
</evidence>
<dbReference type="Pfam" id="PF02436">
    <property type="entry name" value="PYC_OADA"/>
    <property type="match status" value="1"/>
</dbReference>
<dbReference type="GO" id="GO:0046872">
    <property type="term" value="F:metal ion binding"/>
    <property type="evidence" value="ECO:0007669"/>
    <property type="project" value="UniProtKB-KW"/>
</dbReference>
<evidence type="ECO:0000256" key="8">
    <source>
        <dbReference type="ARBA" id="ARBA00023267"/>
    </source>
</evidence>
<feature type="domain" description="Pyruvate carboxyltransferase" evidence="18">
    <location>
        <begin position="567"/>
        <end position="835"/>
    </location>
</feature>
<comment type="cofactor">
    <cofactor evidence="1 10">
        <name>biotin</name>
        <dbReference type="ChEBI" id="CHEBI:57586"/>
    </cofactor>
</comment>
<dbReference type="InterPro" id="IPR000089">
    <property type="entry name" value="Biotin_lipoyl"/>
</dbReference>
<dbReference type="InterPro" id="IPR013785">
    <property type="entry name" value="Aldolase_TIM"/>
</dbReference>
<dbReference type="FunFam" id="3.30.1490.20:FF:000018">
    <property type="entry name" value="Biotin carboxylase"/>
    <property type="match status" value="1"/>
</dbReference>
<dbReference type="EMBL" id="AFWA02000007">
    <property type="protein sequence ID" value="EMR08876.1"/>
    <property type="molecule type" value="Genomic_DNA"/>
</dbReference>
<dbReference type="PANTHER" id="PTHR43778">
    <property type="entry name" value="PYRUVATE CARBOXYLASE"/>
    <property type="match status" value="1"/>
</dbReference>
<evidence type="ECO:0000256" key="11">
    <source>
        <dbReference type="PIRSR" id="PIRSR001594-1"/>
    </source>
</evidence>
<gene>
    <name evidence="19" type="ORF">PNEG_02661</name>
</gene>
<feature type="binding site" evidence="12">
    <location>
        <position position="230"/>
    </location>
    <ligand>
        <name>ATP</name>
        <dbReference type="ChEBI" id="CHEBI:30616"/>
    </ligand>
</feature>
<dbReference type="PANTHER" id="PTHR43778:SF2">
    <property type="entry name" value="PYRUVATE CARBOXYLASE, MITOCHONDRIAL"/>
    <property type="match status" value="1"/>
</dbReference>
<evidence type="ECO:0000256" key="9">
    <source>
        <dbReference type="ARBA" id="ARBA00049382"/>
    </source>
</evidence>
<dbReference type="PROSITE" id="PS50975">
    <property type="entry name" value="ATP_GRASP"/>
    <property type="match status" value="1"/>
</dbReference>
<evidence type="ECO:0000256" key="12">
    <source>
        <dbReference type="PIRSR" id="PIRSR001594-2"/>
    </source>
</evidence>
<dbReference type="SUPFAM" id="SSF56059">
    <property type="entry name" value="Glutathione synthetase ATP-binding domain-like"/>
    <property type="match status" value="1"/>
</dbReference>
<feature type="active site" evidence="11">
    <location>
        <position position="322"/>
    </location>
</feature>
<dbReference type="RefSeq" id="XP_007874682.1">
    <property type="nucleotide sequence ID" value="XM_007876491.1"/>
</dbReference>
<dbReference type="Proteomes" id="UP000011958">
    <property type="component" value="Unassembled WGS sequence"/>
</dbReference>
<dbReference type="SMART" id="SM00878">
    <property type="entry name" value="Biotin_carb_C"/>
    <property type="match status" value="1"/>
</dbReference>
<dbReference type="InterPro" id="IPR005930">
    <property type="entry name" value="Pyruv_COase"/>
</dbReference>
<keyword evidence="5 13" id="KW-0479">Metal-binding</keyword>
<protein>
    <recommendedName>
        <fullName evidence="3 10">Pyruvate carboxylase</fullName>
        <ecNumber evidence="3 10">6.4.1.1</ecNumber>
    </recommendedName>
</protein>
<feature type="domain" description="Biotin carboxylation" evidence="17">
    <location>
        <begin position="28"/>
        <end position="480"/>
    </location>
</feature>